<feature type="signal peptide" evidence="1">
    <location>
        <begin position="1"/>
        <end position="18"/>
    </location>
</feature>
<accession>W9R4Y9</accession>
<evidence type="ECO:0000313" key="3">
    <source>
        <dbReference type="Proteomes" id="UP000030645"/>
    </source>
</evidence>
<dbReference type="EMBL" id="KE344296">
    <property type="protein sequence ID" value="EXB56541.1"/>
    <property type="molecule type" value="Genomic_DNA"/>
</dbReference>
<feature type="chain" id="PRO_5004929202" evidence="1">
    <location>
        <begin position="19"/>
        <end position="115"/>
    </location>
</feature>
<evidence type="ECO:0000313" key="2">
    <source>
        <dbReference type="EMBL" id="EXB56541.1"/>
    </source>
</evidence>
<dbReference type="Proteomes" id="UP000030645">
    <property type="component" value="Unassembled WGS sequence"/>
</dbReference>
<organism evidence="2 3">
    <name type="scientific">Morus notabilis</name>
    <dbReference type="NCBI Taxonomy" id="981085"/>
    <lineage>
        <taxon>Eukaryota</taxon>
        <taxon>Viridiplantae</taxon>
        <taxon>Streptophyta</taxon>
        <taxon>Embryophyta</taxon>
        <taxon>Tracheophyta</taxon>
        <taxon>Spermatophyta</taxon>
        <taxon>Magnoliopsida</taxon>
        <taxon>eudicotyledons</taxon>
        <taxon>Gunneridae</taxon>
        <taxon>Pentapetalae</taxon>
        <taxon>rosids</taxon>
        <taxon>fabids</taxon>
        <taxon>Rosales</taxon>
        <taxon>Moraceae</taxon>
        <taxon>Moreae</taxon>
        <taxon>Morus</taxon>
    </lineage>
</organism>
<sequence length="115" mass="12790">MGCVFFLIIIFETSNSPALMTTAALKLFGTGLASGNQDHRNGEEILGFAHKAFTISSEISLFSQDLQPRRQYLHHHSSKASFRTRGQGGRSRECKTNLTSKYNYDFGGIIPINYA</sequence>
<protein>
    <submittedName>
        <fullName evidence="2">Uncharacterized protein</fullName>
    </submittedName>
</protein>
<keyword evidence="1" id="KW-0732">Signal</keyword>
<gene>
    <name evidence="2" type="ORF">L484_003709</name>
</gene>
<reference evidence="3" key="1">
    <citation type="submission" date="2013-01" db="EMBL/GenBank/DDBJ databases">
        <title>Draft Genome Sequence of a Mulberry Tree, Morus notabilis C.K. Schneid.</title>
        <authorList>
            <person name="He N."/>
            <person name="Zhao S."/>
        </authorList>
    </citation>
    <scope>NUCLEOTIDE SEQUENCE</scope>
</reference>
<name>W9R4Y9_9ROSA</name>
<evidence type="ECO:0000256" key="1">
    <source>
        <dbReference type="SAM" id="SignalP"/>
    </source>
</evidence>
<proteinExistence type="predicted"/>
<dbReference type="AlphaFoldDB" id="W9R4Y9"/>
<keyword evidence="3" id="KW-1185">Reference proteome</keyword>